<evidence type="ECO:0000256" key="1">
    <source>
        <dbReference type="SAM" id="MobiDB-lite"/>
    </source>
</evidence>
<feature type="compositionally biased region" description="Basic residues" evidence="1">
    <location>
        <begin position="39"/>
        <end position="52"/>
    </location>
</feature>
<feature type="region of interest" description="Disordered" evidence="1">
    <location>
        <begin position="20"/>
        <end position="66"/>
    </location>
</feature>
<proteinExistence type="predicted"/>
<organism evidence="2 3">
    <name type="scientific">Colletotrichum chrysophilum</name>
    <dbReference type="NCBI Taxonomy" id="1836956"/>
    <lineage>
        <taxon>Eukaryota</taxon>
        <taxon>Fungi</taxon>
        <taxon>Dikarya</taxon>
        <taxon>Ascomycota</taxon>
        <taxon>Pezizomycotina</taxon>
        <taxon>Sordariomycetes</taxon>
        <taxon>Hypocreomycetidae</taxon>
        <taxon>Glomerellales</taxon>
        <taxon>Glomerellaceae</taxon>
        <taxon>Colletotrichum</taxon>
        <taxon>Colletotrichum gloeosporioides species complex</taxon>
    </lineage>
</organism>
<sequence>MLLMLMTQETWCSTPSHIYAVRQPDSPSRPRGRTGISRSRIHPKSTARRMQCRARAEESRSGRGIRATAATATATATQQHLHCCRARDGWQGRTPAGAVGGTTLETGNWRRSGGREARVGRVQQIWLGSATGGLDFCRPSLAARPRTRPLIGCLTRAHRRRLWSPPFFKASNILEIGLPTTEVGSQHHSHSFASHPGPPSARSLVLPIRTLVHDDSAHGASSDAEPNRRRSRPGS</sequence>
<dbReference type="Proteomes" id="UP001243330">
    <property type="component" value="Unassembled WGS sequence"/>
</dbReference>
<evidence type="ECO:0000313" key="2">
    <source>
        <dbReference type="EMBL" id="KAK1840406.1"/>
    </source>
</evidence>
<feature type="region of interest" description="Disordered" evidence="1">
    <location>
        <begin position="213"/>
        <end position="235"/>
    </location>
</feature>
<dbReference type="AlphaFoldDB" id="A0AAD9ECY9"/>
<comment type="caution">
    <text evidence="2">The sequence shown here is derived from an EMBL/GenBank/DDBJ whole genome shotgun (WGS) entry which is preliminary data.</text>
</comment>
<dbReference type="EMBL" id="JAQOWY010000565">
    <property type="protein sequence ID" value="KAK1840406.1"/>
    <property type="molecule type" value="Genomic_DNA"/>
</dbReference>
<evidence type="ECO:0000313" key="3">
    <source>
        <dbReference type="Proteomes" id="UP001243330"/>
    </source>
</evidence>
<name>A0AAD9ECY9_9PEZI</name>
<accession>A0AAD9ECY9</accession>
<protein>
    <submittedName>
        <fullName evidence="2">Uncharacterized protein</fullName>
    </submittedName>
</protein>
<gene>
    <name evidence="2" type="ORF">CCHR01_16973</name>
</gene>
<reference evidence="2" key="1">
    <citation type="submission" date="2023-01" db="EMBL/GenBank/DDBJ databases">
        <title>Colletotrichum chrysophilum M932 genome sequence.</title>
        <authorList>
            <person name="Baroncelli R."/>
        </authorList>
    </citation>
    <scope>NUCLEOTIDE SEQUENCE</scope>
    <source>
        <strain evidence="2">M932</strain>
    </source>
</reference>
<keyword evidence="3" id="KW-1185">Reference proteome</keyword>